<keyword evidence="4" id="KW-1185">Reference proteome</keyword>
<evidence type="ECO:0000313" key="3">
    <source>
        <dbReference type="EMBL" id="MFD2311961.1"/>
    </source>
</evidence>
<dbReference type="SUPFAM" id="SSF74653">
    <property type="entry name" value="TolA/TonB C-terminal domain"/>
    <property type="match status" value="1"/>
</dbReference>
<sequence length="463" mass="52832">MSNFLQQKQALSGELEQVRQHLRVLEGERQQIEADLAELRKDENKHQLLDEISERLNKLEEQGGGDLFWADDYREDSAKAVIHRIERTVSVYNANLDLLQGRRRRVVEKIEDCRDDIFELDARADQIRRDEEEAEFEFEVTRDIEQGEYRPSVMPWHTQGEDERRFRRCLVASLLMALFLGYMVPQWTLPEPDEDEVVEIPERLAKLVIEKKTKPEPPPEPEKPQPEKEKQEEQEQKPEPEQKVAKEEPEPTKAEKKQARKKAERSGVLAFKDNFQDLMEDDLDDRLGERTQLSTADKKDNQSQRSLITAEAEASSGGIDTAELSRNTGGTGESMEGVAFSRVESSIGTEGDFAGEDRPLSDGVGPSRTDEEIQIVFDRYKAALYRIYNRELRKNPALQGTMVLKITIEPDGSVSLAQVESSDMDSQTLNAKIIARVERFNFGAKEGVPTITILYPIDFLPAG</sequence>
<comment type="caution">
    <text evidence="3">The sequence shown here is derived from an EMBL/GenBank/DDBJ whole genome shotgun (WGS) entry which is preliminary data.</text>
</comment>
<gene>
    <name evidence="3" type="ORF">ACFSKX_16150</name>
</gene>
<feature type="region of interest" description="Disordered" evidence="2">
    <location>
        <begin position="209"/>
        <end position="265"/>
    </location>
</feature>
<feature type="coiled-coil region" evidence="1">
    <location>
        <begin position="8"/>
        <end position="62"/>
    </location>
</feature>
<organism evidence="3 4">
    <name type="scientific">Microbulbifer halophilus</name>
    <dbReference type="NCBI Taxonomy" id="453963"/>
    <lineage>
        <taxon>Bacteria</taxon>
        <taxon>Pseudomonadati</taxon>
        <taxon>Pseudomonadota</taxon>
        <taxon>Gammaproteobacteria</taxon>
        <taxon>Cellvibrionales</taxon>
        <taxon>Microbulbiferaceae</taxon>
        <taxon>Microbulbifer</taxon>
    </lineage>
</organism>
<dbReference type="EMBL" id="JBHUJD010000025">
    <property type="protein sequence ID" value="MFD2311961.1"/>
    <property type="molecule type" value="Genomic_DNA"/>
</dbReference>
<name>A0ABW5EEF0_9GAMM</name>
<accession>A0ABW5EEF0</accession>
<evidence type="ECO:0000313" key="4">
    <source>
        <dbReference type="Proteomes" id="UP001597425"/>
    </source>
</evidence>
<dbReference type="RefSeq" id="WP_265722756.1">
    <property type="nucleotide sequence ID" value="NZ_JAPIVK010000028.1"/>
</dbReference>
<keyword evidence="1" id="KW-0175">Coiled coil</keyword>
<evidence type="ECO:0000256" key="1">
    <source>
        <dbReference type="SAM" id="Coils"/>
    </source>
</evidence>
<dbReference type="NCBIfam" id="NF033768">
    <property type="entry name" value="myxo_SS_tail"/>
    <property type="match status" value="1"/>
</dbReference>
<protein>
    <submittedName>
        <fullName evidence="3">AgmX/PglI C-terminal domain-containing protein</fullName>
    </submittedName>
</protein>
<dbReference type="InterPro" id="IPR049806">
    <property type="entry name" value="MasK-like_C"/>
</dbReference>
<dbReference type="Proteomes" id="UP001597425">
    <property type="component" value="Unassembled WGS sequence"/>
</dbReference>
<evidence type="ECO:0000256" key="2">
    <source>
        <dbReference type="SAM" id="MobiDB-lite"/>
    </source>
</evidence>
<feature type="region of interest" description="Disordered" evidence="2">
    <location>
        <begin position="348"/>
        <end position="367"/>
    </location>
</feature>
<reference evidence="4" key="1">
    <citation type="journal article" date="2019" name="Int. J. Syst. Evol. Microbiol.">
        <title>The Global Catalogue of Microorganisms (GCM) 10K type strain sequencing project: providing services to taxonomists for standard genome sequencing and annotation.</title>
        <authorList>
            <consortium name="The Broad Institute Genomics Platform"/>
            <consortium name="The Broad Institute Genome Sequencing Center for Infectious Disease"/>
            <person name="Wu L."/>
            <person name="Ma J."/>
        </authorList>
    </citation>
    <scope>NUCLEOTIDE SEQUENCE [LARGE SCALE GENOMIC DNA]</scope>
    <source>
        <strain evidence="4">KCTC 12848</strain>
    </source>
</reference>
<feature type="compositionally biased region" description="Basic and acidic residues" evidence="2">
    <location>
        <begin position="209"/>
        <end position="257"/>
    </location>
</feature>
<proteinExistence type="predicted"/>
<feature type="region of interest" description="Disordered" evidence="2">
    <location>
        <begin position="291"/>
        <end position="337"/>
    </location>
</feature>